<evidence type="ECO:0000256" key="2">
    <source>
        <dbReference type="SAM" id="Phobius"/>
    </source>
</evidence>
<accession>A0A562QU53</accession>
<evidence type="ECO:0000256" key="1">
    <source>
        <dbReference type="SAM" id="MobiDB-lite"/>
    </source>
</evidence>
<comment type="caution">
    <text evidence="3">The sequence shown here is derived from an EMBL/GenBank/DDBJ whole genome shotgun (WGS) entry which is preliminary data.</text>
</comment>
<feature type="compositionally biased region" description="Basic and acidic residues" evidence="1">
    <location>
        <begin position="63"/>
        <end position="74"/>
    </location>
</feature>
<evidence type="ECO:0000313" key="3">
    <source>
        <dbReference type="EMBL" id="TWI60267.1"/>
    </source>
</evidence>
<keyword evidence="2" id="KW-0472">Membrane</keyword>
<organism evidence="3 4">
    <name type="scientific">Bradyrhizobium huanghuaihaiense</name>
    <dbReference type="NCBI Taxonomy" id="990078"/>
    <lineage>
        <taxon>Bacteria</taxon>
        <taxon>Pseudomonadati</taxon>
        <taxon>Pseudomonadota</taxon>
        <taxon>Alphaproteobacteria</taxon>
        <taxon>Hyphomicrobiales</taxon>
        <taxon>Nitrobacteraceae</taxon>
        <taxon>Bradyrhizobium</taxon>
    </lineage>
</organism>
<dbReference type="Proteomes" id="UP000316291">
    <property type="component" value="Unassembled WGS sequence"/>
</dbReference>
<sequence>MVAIPATQAEKPYHFIGIVGLAIAAALLWLSYLGFIAPGAVVNQAASQQIPASDVPTTQRQAAPERNRGDLGTK</sequence>
<protein>
    <submittedName>
        <fullName evidence="3">Uncharacterized protein</fullName>
    </submittedName>
</protein>
<reference evidence="3 4" key="1">
    <citation type="journal article" date="2015" name="Stand. Genomic Sci.">
        <title>Genomic Encyclopedia of Bacterial and Archaeal Type Strains, Phase III: the genomes of soil and plant-associated and newly described type strains.</title>
        <authorList>
            <person name="Whitman W.B."/>
            <person name="Woyke T."/>
            <person name="Klenk H.P."/>
            <person name="Zhou Y."/>
            <person name="Lilburn T.G."/>
            <person name="Beck B.J."/>
            <person name="De Vos P."/>
            <person name="Vandamme P."/>
            <person name="Eisen J.A."/>
            <person name="Garrity G."/>
            <person name="Hugenholtz P."/>
            <person name="Kyrpides N.C."/>
        </authorList>
    </citation>
    <scope>NUCLEOTIDE SEQUENCE [LARGE SCALE GENOMIC DNA]</scope>
    <source>
        <strain evidence="3 4">CGMCC 1.10948</strain>
    </source>
</reference>
<name>A0A562QU53_9BRAD</name>
<gene>
    <name evidence="3" type="ORF">IQ16_07765</name>
</gene>
<evidence type="ECO:0000313" key="4">
    <source>
        <dbReference type="Proteomes" id="UP000316291"/>
    </source>
</evidence>
<feature type="transmembrane region" description="Helical" evidence="2">
    <location>
        <begin position="12"/>
        <end position="35"/>
    </location>
</feature>
<proteinExistence type="predicted"/>
<dbReference type="EMBL" id="VLLA01000035">
    <property type="protein sequence ID" value="TWI60267.1"/>
    <property type="molecule type" value="Genomic_DNA"/>
</dbReference>
<keyword evidence="2" id="KW-0812">Transmembrane</keyword>
<feature type="region of interest" description="Disordered" evidence="1">
    <location>
        <begin position="48"/>
        <end position="74"/>
    </location>
</feature>
<feature type="compositionally biased region" description="Polar residues" evidence="1">
    <location>
        <begin position="48"/>
        <end position="61"/>
    </location>
</feature>
<keyword evidence="2" id="KW-1133">Transmembrane helix</keyword>
<keyword evidence="4" id="KW-1185">Reference proteome</keyword>
<dbReference type="AlphaFoldDB" id="A0A562QU53"/>
<dbReference type="RefSeq" id="WP_158646967.1">
    <property type="nucleotide sequence ID" value="NZ_VLLA01000035.1"/>
</dbReference>